<dbReference type="InterPro" id="IPR007185">
    <property type="entry name" value="DNA_pol_a/d/e_bsu"/>
</dbReference>
<dbReference type="OrthoDB" id="336885at2759"/>
<evidence type="ECO:0000256" key="2">
    <source>
        <dbReference type="ARBA" id="ARBA00007299"/>
    </source>
</evidence>
<name>A0A4P9XPF7_9FUNG</name>
<protein>
    <recommendedName>
        <fullName evidence="3">DNA polymerase alpha subunit B</fullName>
    </recommendedName>
</protein>
<evidence type="ECO:0000313" key="9">
    <source>
        <dbReference type="Proteomes" id="UP000271241"/>
    </source>
</evidence>
<evidence type="ECO:0000259" key="6">
    <source>
        <dbReference type="Pfam" id="PF04042"/>
    </source>
</evidence>
<evidence type="ECO:0000259" key="7">
    <source>
        <dbReference type="Pfam" id="PF22062"/>
    </source>
</evidence>
<dbReference type="GO" id="GO:0006270">
    <property type="term" value="P:DNA replication initiation"/>
    <property type="evidence" value="ECO:0007669"/>
    <property type="project" value="TreeGrafter"/>
</dbReference>
<evidence type="ECO:0000256" key="1">
    <source>
        <dbReference type="ARBA" id="ARBA00004123"/>
    </source>
</evidence>
<dbReference type="PIRSF" id="PIRSF018300">
    <property type="entry name" value="DNA_pol_alph_2"/>
    <property type="match status" value="1"/>
</dbReference>
<keyword evidence="4" id="KW-0235">DNA replication</keyword>
<dbReference type="GO" id="GO:0005658">
    <property type="term" value="C:alpha DNA polymerase:primase complex"/>
    <property type="evidence" value="ECO:0007669"/>
    <property type="project" value="TreeGrafter"/>
</dbReference>
<dbReference type="InterPro" id="IPR016722">
    <property type="entry name" value="DNA_pol_alpha_bsu"/>
</dbReference>
<accession>A0A4P9XPF7</accession>
<proteinExistence type="inferred from homology"/>
<feature type="domain" description="DNA polymerase alpha subunit B OB" evidence="7">
    <location>
        <begin position="99"/>
        <end position="200"/>
    </location>
</feature>
<comment type="subcellular location">
    <subcellularLocation>
        <location evidence="1">Nucleus</location>
    </subcellularLocation>
</comment>
<dbReference type="Pfam" id="PF04042">
    <property type="entry name" value="DNA_pol_E_B"/>
    <property type="match status" value="1"/>
</dbReference>
<evidence type="ECO:0000256" key="5">
    <source>
        <dbReference type="ARBA" id="ARBA00023242"/>
    </source>
</evidence>
<dbReference type="InterPro" id="IPR054300">
    <property type="entry name" value="OB_DPOA2"/>
</dbReference>
<evidence type="ECO:0000256" key="4">
    <source>
        <dbReference type="ARBA" id="ARBA00022705"/>
    </source>
</evidence>
<reference evidence="9" key="1">
    <citation type="journal article" date="2018" name="Nat. Microbiol.">
        <title>Leveraging single-cell genomics to expand the fungal tree of life.</title>
        <authorList>
            <person name="Ahrendt S.R."/>
            <person name="Quandt C.A."/>
            <person name="Ciobanu D."/>
            <person name="Clum A."/>
            <person name="Salamov A."/>
            <person name="Andreopoulos B."/>
            <person name="Cheng J.F."/>
            <person name="Woyke T."/>
            <person name="Pelin A."/>
            <person name="Henrissat B."/>
            <person name="Reynolds N.K."/>
            <person name="Benny G.L."/>
            <person name="Smith M.E."/>
            <person name="James T.Y."/>
            <person name="Grigoriev I.V."/>
        </authorList>
    </citation>
    <scope>NUCLEOTIDE SEQUENCE [LARGE SCALE GENOMIC DNA]</scope>
    <source>
        <strain evidence="9">RSA 1356</strain>
    </source>
</reference>
<gene>
    <name evidence="8" type="ORF">THASP1DRAFT_16418</name>
</gene>
<evidence type="ECO:0000256" key="3">
    <source>
        <dbReference type="ARBA" id="ARBA00018596"/>
    </source>
</evidence>
<dbReference type="Proteomes" id="UP000271241">
    <property type="component" value="Unassembled WGS sequence"/>
</dbReference>
<dbReference type="Pfam" id="PF22062">
    <property type="entry name" value="OB_DPOA2"/>
    <property type="match status" value="1"/>
</dbReference>
<keyword evidence="9" id="KW-1185">Reference proteome</keyword>
<dbReference type="STRING" id="78915.A0A4P9XPF7"/>
<dbReference type="AlphaFoldDB" id="A0A4P9XPF7"/>
<dbReference type="GO" id="GO:0003677">
    <property type="term" value="F:DNA binding"/>
    <property type="evidence" value="ECO:0007669"/>
    <property type="project" value="InterPro"/>
</dbReference>
<feature type="domain" description="DNA polymerase alpha/delta/epsilon subunit B" evidence="6">
    <location>
        <begin position="232"/>
        <end position="444"/>
    </location>
</feature>
<dbReference type="PANTHER" id="PTHR23061:SF12">
    <property type="entry name" value="DNA POLYMERASE ALPHA SUBUNIT B"/>
    <property type="match status" value="1"/>
</dbReference>
<dbReference type="EMBL" id="KZ992661">
    <property type="protein sequence ID" value="RKP07885.1"/>
    <property type="molecule type" value="Genomic_DNA"/>
</dbReference>
<sequence length="504" mass="55801">MASTHYRHSQCKAILLIRRLHTVLTLRHVESDVPSSSPQTAKFEARTNKGAVEECYNENLGSFPPSRATTSACEIVLLEAQQEAGYRYMFEKLMQKAAALDHRIEEIGSVVAETHQLLEWCNPNFPSQEEVVTVGRICCDSDARLNDASVLLETKFSIGGGIRTRLRLEALPSFALFPGQIVGLQGTNRTGDYFMATKLYLPPPLPVPKMPLAQLRDYHITASGDSKKPLGIMVAAGPYTLDDSLNFEPLLALLDAVERSRPDLAIFMGPFLDRQHPLTLRGQADRFPDELFADQILAPIMDTLARCPATRIALVPSTDDLITEYMSLPQAPLDLSTLTSAKVGMTNTPLCWPNPVQFRINEVHVALASTDVLMHISQEEIAQSPNVSDRLARLAGHLLEQRSLYPLYPPALGEHVDTEHASALSLYQQPDLMILPSQLRHFCKTIGSGALCINPGRLSRKQAGGTFARITVHPFASELFYTTEASSRLTHKISERTKVEIVRV</sequence>
<evidence type="ECO:0000313" key="8">
    <source>
        <dbReference type="EMBL" id="RKP07885.1"/>
    </source>
</evidence>
<dbReference type="PANTHER" id="PTHR23061">
    <property type="entry name" value="DNA POLYMERASE 2 ALPHA 70 KDA SUBUNIT"/>
    <property type="match status" value="1"/>
</dbReference>
<organism evidence="8 9">
    <name type="scientific">Thamnocephalis sphaerospora</name>
    <dbReference type="NCBI Taxonomy" id="78915"/>
    <lineage>
        <taxon>Eukaryota</taxon>
        <taxon>Fungi</taxon>
        <taxon>Fungi incertae sedis</taxon>
        <taxon>Zoopagomycota</taxon>
        <taxon>Zoopagomycotina</taxon>
        <taxon>Zoopagomycetes</taxon>
        <taxon>Zoopagales</taxon>
        <taxon>Sigmoideomycetaceae</taxon>
        <taxon>Thamnocephalis</taxon>
    </lineage>
</organism>
<comment type="similarity">
    <text evidence="2">Belongs to the DNA polymerase alpha subunit B family.</text>
</comment>
<keyword evidence="5" id="KW-0539">Nucleus</keyword>
<dbReference type="Gene3D" id="3.60.21.60">
    <property type="match status" value="2"/>
</dbReference>